<dbReference type="PIRSF" id="PIRSF003108">
    <property type="entry name" value="DinJ"/>
    <property type="match status" value="1"/>
</dbReference>
<dbReference type="OrthoDB" id="3174560at2"/>
<dbReference type="InterPro" id="IPR007337">
    <property type="entry name" value="RelB/DinJ"/>
</dbReference>
<dbReference type="GO" id="GO:0006355">
    <property type="term" value="P:regulation of DNA-templated transcription"/>
    <property type="evidence" value="ECO:0007669"/>
    <property type="project" value="InterPro"/>
</dbReference>
<dbReference type="EMBL" id="MKZO01000073">
    <property type="protein sequence ID" value="OLS59246.1"/>
    <property type="molecule type" value="Genomic_DNA"/>
</dbReference>
<dbReference type="Pfam" id="PF04221">
    <property type="entry name" value="RelB"/>
    <property type="match status" value="1"/>
</dbReference>
<dbReference type="PANTHER" id="PTHR38781:SF1">
    <property type="entry name" value="ANTITOXIN DINJ-RELATED"/>
    <property type="match status" value="1"/>
</dbReference>
<keyword evidence="2" id="KW-1277">Toxin-antitoxin system</keyword>
<evidence type="ECO:0008006" key="5">
    <source>
        <dbReference type="Google" id="ProtNLM"/>
    </source>
</evidence>
<dbReference type="PANTHER" id="PTHR38781">
    <property type="entry name" value="ANTITOXIN DINJ-RELATED"/>
    <property type="match status" value="1"/>
</dbReference>
<name>A0A1Q9QVR8_PSEPU</name>
<evidence type="ECO:0000313" key="3">
    <source>
        <dbReference type="EMBL" id="OLS59246.1"/>
    </source>
</evidence>
<organism evidence="3 4">
    <name type="scientific">Pseudomonas putida</name>
    <name type="common">Arthrobacter siderocapsulatus</name>
    <dbReference type="NCBI Taxonomy" id="303"/>
    <lineage>
        <taxon>Bacteria</taxon>
        <taxon>Pseudomonadati</taxon>
        <taxon>Pseudomonadota</taxon>
        <taxon>Gammaproteobacteria</taxon>
        <taxon>Pseudomonadales</taxon>
        <taxon>Pseudomonadaceae</taxon>
        <taxon>Pseudomonas</taxon>
    </lineage>
</organism>
<dbReference type="NCBIfam" id="TIGR02384">
    <property type="entry name" value="RelB_DinJ"/>
    <property type="match status" value="1"/>
</dbReference>
<dbReference type="Gene3D" id="1.10.1220.10">
    <property type="entry name" value="Met repressor-like"/>
    <property type="match status" value="1"/>
</dbReference>
<dbReference type="RefSeq" id="WP_075806340.1">
    <property type="nucleotide sequence ID" value="NZ_MKZO01000073.1"/>
</dbReference>
<reference evidence="3 4" key="1">
    <citation type="submission" date="2016-10" db="EMBL/GenBank/DDBJ databases">
        <title>Genome Sequence of Pseudomonas putida GM4FR.</title>
        <authorList>
            <person name="Poehlein A."/>
            <person name="Wemheuer F."/>
            <person name="Hollensteiner J."/>
            <person name="Wemheuer B."/>
        </authorList>
    </citation>
    <scope>NUCLEOTIDE SEQUENCE [LARGE SCALE GENOMIC DNA]</scope>
    <source>
        <strain evidence="3 4">GM4FR</strain>
    </source>
</reference>
<dbReference type="Proteomes" id="UP000186736">
    <property type="component" value="Unassembled WGS sequence"/>
</dbReference>
<sequence>MANTEVVRTRIESDLKASATAILDEMDVTVSQAIRMMLVQVVHTKELPFAVKAPELNERARKVMEEQDRNPDVIHHENSAAFFKRLGIE</sequence>
<protein>
    <recommendedName>
        <fullName evidence="5">Type II toxin-antitoxin system RelB/DinJ family antitoxin</fullName>
    </recommendedName>
</protein>
<dbReference type="GO" id="GO:0044010">
    <property type="term" value="P:single-species biofilm formation"/>
    <property type="evidence" value="ECO:0007669"/>
    <property type="project" value="InterPro"/>
</dbReference>
<evidence type="ECO:0000256" key="2">
    <source>
        <dbReference type="ARBA" id="ARBA00022649"/>
    </source>
</evidence>
<dbReference type="GO" id="GO:0015643">
    <property type="term" value="F:toxic substance binding"/>
    <property type="evidence" value="ECO:0007669"/>
    <property type="project" value="InterPro"/>
</dbReference>
<accession>A0A1Q9QVR8</accession>
<gene>
    <name evidence="3" type="ORF">PSEMO_57550</name>
</gene>
<proteinExistence type="inferred from homology"/>
<dbReference type="InterPro" id="IPR013321">
    <property type="entry name" value="Arc_rbn_hlx_hlx"/>
</dbReference>
<evidence type="ECO:0000313" key="4">
    <source>
        <dbReference type="Proteomes" id="UP000186736"/>
    </source>
</evidence>
<comment type="similarity">
    <text evidence="1">Belongs to the RelB/DinJ antitoxin family.</text>
</comment>
<dbReference type="AlphaFoldDB" id="A0A1Q9QVR8"/>
<comment type="caution">
    <text evidence="3">The sequence shown here is derived from an EMBL/GenBank/DDBJ whole genome shotgun (WGS) entry which is preliminary data.</text>
</comment>
<evidence type="ECO:0000256" key="1">
    <source>
        <dbReference type="ARBA" id="ARBA00010562"/>
    </source>
</evidence>
<dbReference type="GO" id="GO:0006351">
    <property type="term" value="P:DNA-templated transcription"/>
    <property type="evidence" value="ECO:0007669"/>
    <property type="project" value="TreeGrafter"/>
</dbReference>
<dbReference type="InterPro" id="IPR026262">
    <property type="entry name" value="DinJ"/>
</dbReference>
<dbReference type="GO" id="GO:0000987">
    <property type="term" value="F:cis-regulatory region sequence-specific DNA binding"/>
    <property type="evidence" value="ECO:0007669"/>
    <property type="project" value="InterPro"/>
</dbReference>